<comment type="caution">
    <text evidence="3">The sequence shown here is derived from an EMBL/GenBank/DDBJ whole genome shotgun (WGS) entry which is preliminary data.</text>
</comment>
<dbReference type="SUPFAM" id="SSF53850">
    <property type="entry name" value="Periplasmic binding protein-like II"/>
    <property type="match status" value="1"/>
</dbReference>
<feature type="signal peptide" evidence="1">
    <location>
        <begin position="1"/>
        <end position="22"/>
    </location>
</feature>
<keyword evidence="1" id="KW-0732">Signal</keyword>
<feature type="domain" description="Solute-binding protein family 5" evidence="2">
    <location>
        <begin position="94"/>
        <end position="497"/>
    </location>
</feature>
<reference evidence="4" key="1">
    <citation type="journal article" date="2019" name="Int. J. Syst. Evol. Microbiol.">
        <title>The Global Catalogue of Microorganisms (GCM) 10K type strain sequencing project: providing services to taxonomists for standard genome sequencing and annotation.</title>
        <authorList>
            <consortium name="The Broad Institute Genomics Platform"/>
            <consortium name="The Broad Institute Genome Sequencing Center for Infectious Disease"/>
            <person name="Wu L."/>
            <person name="Ma J."/>
        </authorList>
    </citation>
    <scope>NUCLEOTIDE SEQUENCE [LARGE SCALE GENOMIC DNA]</scope>
    <source>
        <strain evidence="4">KACC 14249</strain>
    </source>
</reference>
<dbReference type="CDD" id="cd08506">
    <property type="entry name" value="PBP2_clavulanate_OppA2"/>
    <property type="match status" value="1"/>
</dbReference>
<dbReference type="Pfam" id="PF00496">
    <property type="entry name" value="SBP_bac_5"/>
    <property type="match status" value="1"/>
</dbReference>
<dbReference type="PANTHER" id="PTHR30290">
    <property type="entry name" value="PERIPLASMIC BINDING COMPONENT OF ABC TRANSPORTER"/>
    <property type="match status" value="1"/>
</dbReference>
<dbReference type="PIRSF" id="PIRSF002741">
    <property type="entry name" value="MppA"/>
    <property type="match status" value="1"/>
</dbReference>
<keyword evidence="4" id="KW-1185">Reference proteome</keyword>
<dbReference type="PROSITE" id="PS51257">
    <property type="entry name" value="PROKAR_LIPOPROTEIN"/>
    <property type="match status" value="1"/>
</dbReference>
<dbReference type="RefSeq" id="WP_345717578.1">
    <property type="nucleotide sequence ID" value="NZ_BAABFP010000007.1"/>
</dbReference>
<accession>A0ABW1JIR4</accession>
<dbReference type="InterPro" id="IPR039424">
    <property type="entry name" value="SBP_5"/>
</dbReference>
<name>A0ABW1JIR4_9ACTN</name>
<evidence type="ECO:0000313" key="3">
    <source>
        <dbReference type="EMBL" id="MFC6009050.1"/>
    </source>
</evidence>
<dbReference type="Proteomes" id="UP001596189">
    <property type="component" value="Unassembled WGS sequence"/>
</dbReference>
<sequence>MGKAKTGLRFVAVAAVGALALAACGGNDDSGGTSGGGDTAAKGGTLTFLTTLEQFNHLDPQRNYTGEDLAFASAYLNRTLTTYKISRDGNEAGKLVGDLASDTGKASNGGKTWAFTLRDGAKWQDGSDSTCADIKYGVSRTFAQTVITDGPTYAISLLDIPKDKDGNSTYKGPYVTSNNNTAAFDKAVSCSSDGKTITFNLAKPAGDFNYTVTLTAFAPVPKAKDTGEKYDDNVQSNGPYKITEYTKGQQLVMERNTNWTGQDDGYRGAYPDKIVVKFAIQPTTIDQRLEADAGEDAMAISRDALDTSSLTTVFNDPRFADRRVNDYDPYTRYIAINTKKVPNVKQRQAILAATDRSALRTIAGGSFAGDLADGAIKPNLSADYAKSGMWDGMYGAQIPDTGNVDLAKKLIAESGAAMPELTYQYSKTPVNDKAAAALQASLARAGIKLKLSALPPGEYYSIVQDPTKEEAMANAGWGPDWLNASTVIPELFTPAGGFNLSQADDKDFTSKSDAAKGELDRAKQSQMWKDLNKEAMEQAWILPTRFARTQRLAGSKVGAASGDASKVYLWAPYGSWSYADLYVKK</sequence>
<dbReference type="PANTHER" id="PTHR30290:SF83">
    <property type="entry name" value="ABC TRANSPORTER SUBSTRATE-BINDING PROTEIN"/>
    <property type="match status" value="1"/>
</dbReference>
<dbReference type="InterPro" id="IPR000914">
    <property type="entry name" value="SBP_5_dom"/>
</dbReference>
<dbReference type="Gene3D" id="3.10.105.10">
    <property type="entry name" value="Dipeptide-binding Protein, Domain 3"/>
    <property type="match status" value="1"/>
</dbReference>
<protein>
    <submittedName>
        <fullName evidence="3">ABC transporter substrate-binding protein</fullName>
    </submittedName>
</protein>
<dbReference type="InterPro" id="IPR030678">
    <property type="entry name" value="Peptide/Ni-bd"/>
</dbReference>
<evidence type="ECO:0000259" key="2">
    <source>
        <dbReference type="Pfam" id="PF00496"/>
    </source>
</evidence>
<evidence type="ECO:0000256" key="1">
    <source>
        <dbReference type="SAM" id="SignalP"/>
    </source>
</evidence>
<gene>
    <name evidence="3" type="ORF">ACFQDO_18095</name>
</gene>
<dbReference type="EMBL" id="JBHSRD010000008">
    <property type="protein sequence ID" value="MFC6009050.1"/>
    <property type="molecule type" value="Genomic_DNA"/>
</dbReference>
<evidence type="ECO:0000313" key="4">
    <source>
        <dbReference type="Proteomes" id="UP001596189"/>
    </source>
</evidence>
<dbReference type="Gene3D" id="3.40.190.10">
    <property type="entry name" value="Periplasmic binding protein-like II"/>
    <property type="match status" value="1"/>
</dbReference>
<organism evidence="3 4">
    <name type="scientific">Angustibacter luteus</name>
    <dbReference type="NCBI Taxonomy" id="658456"/>
    <lineage>
        <taxon>Bacteria</taxon>
        <taxon>Bacillati</taxon>
        <taxon>Actinomycetota</taxon>
        <taxon>Actinomycetes</taxon>
        <taxon>Kineosporiales</taxon>
        <taxon>Kineosporiaceae</taxon>
    </lineage>
</organism>
<proteinExistence type="predicted"/>
<feature type="chain" id="PRO_5045063429" evidence="1">
    <location>
        <begin position="23"/>
        <end position="585"/>
    </location>
</feature>